<dbReference type="AlphaFoldDB" id="A0A0A9ADC2"/>
<protein>
    <submittedName>
        <fullName evidence="1">Uncharacterized protein</fullName>
    </submittedName>
</protein>
<dbReference type="EMBL" id="GBRH01249937">
    <property type="protein sequence ID" value="JAD47958.1"/>
    <property type="molecule type" value="Transcribed_RNA"/>
</dbReference>
<name>A0A0A9ADC2_ARUDO</name>
<proteinExistence type="predicted"/>
<accession>A0A0A9ADC2</accession>
<evidence type="ECO:0000313" key="1">
    <source>
        <dbReference type="EMBL" id="JAD47958.1"/>
    </source>
</evidence>
<reference evidence="1" key="1">
    <citation type="submission" date="2014-09" db="EMBL/GenBank/DDBJ databases">
        <authorList>
            <person name="Magalhaes I.L.F."/>
            <person name="Oliveira U."/>
            <person name="Santos F.R."/>
            <person name="Vidigal T.H.D.A."/>
            <person name="Brescovit A.D."/>
            <person name="Santos A.J."/>
        </authorList>
    </citation>
    <scope>NUCLEOTIDE SEQUENCE</scope>
    <source>
        <tissue evidence="1">Shoot tissue taken approximately 20 cm above the soil surface</tissue>
    </source>
</reference>
<organism evidence="1">
    <name type="scientific">Arundo donax</name>
    <name type="common">Giant reed</name>
    <name type="synonym">Donax arundinaceus</name>
    <dbReference type="NCBI Taxonomy" id="35708"/>
    <lineage>
        <taxon>Eukaryota</taxon>
        <taxon>Viridiplantae</taxon>
        <taxon>Streptophyta</taxon>
        <taxon>Embryophyta</taxon>
        <taxon>Tracheophyta</taxon>
        <taxon>Spermatophyta</taxon>
        <taxon>Magnoliopsida</taxon>
        <taxon>Liliopsida</taxon>
        <taxon>Poales</taxon>
        <taxon>Poaceae</taxon>
        <taxon>PACMAD clade</taxon>
        <taxon>Arundinoideae</taxon>
        <taxon>Arundineae</taxon>
        <taxon>Arundo</taxon>
    </lineage>
</organism>
<sequence>MHIHESKLVQLGITLEYTQLWQIHESLLRHVVSTSNFIIHH</sequence>
<reference evidence="1" key="2">
    <citation type="journal article" date="2015" name="Data Brief">
        <title>Shoot transcriptome of the giant reed, Arundo donax.</title>
        <authorList>
            <person name="Barrero R.A."/>
            <person name="Guerrero F.D."/>
            <person name="Moolhuijzen P."/>
            <person name="Goolsby J.A."/>
            <person name="Tidwell J."/>
            <person name="Bellgard S.E."/>
            <person name="Bellgard M.I."/>
        </authorList>
    </citation>
    <scope>NUCLEOTIDE SEQUENCE</scope>
    <source>
        <tissue evidence="1">Shoot tissue taken approximately 20 cm above the soil surface</tissue>
    </source>
</reference>